<dbReference type="PROSITE" id="PS51257">
    <property type="entry name" value="PROKAR_LIPOPROTEIN"/>
    <property type="match status" value="1"/>
</dbReference>
<gene>
    <name evidence="1" type="ordered locus">COCOR_00074</name>
</gene>
<dbReference type="KEGG" id="ccx:COCOR_00074"/>
<sequence length="447" mass="47594">MRRWGLIPLVVVLLTGCGGVTRSVRLETGRGAPIVVTPSAGGTPVEVDEEDFEEAVAVLARAVRPASRPQEEARRLWQVEPRSGSYLYDPRSRRITPLGPDEHLEGDASSADVELTRAYLRWCERTGRPGDCLRLLLEGPTVNGDGRYALAMALAQGAVLEEMLDAFKDMADPQAMLTTVLWTWTTYMVLLAVPEPFSKGLAAVMTATLIAYVGVDTFWNLIVGFKQLVEAADRATTFGALREAGERYGKVMGRNAARAFALLATAAIGSTAPGLAAKVPRLPGAALATVQAESQLSLRFAAVGSVETVAVSAGTVTVALAPGAVAMAANGGGPTPPVGAPRGWGSFSGFKKALGPAGPGKEWHHIVEQTPGNVQRFGPQALHNTENVIPLDKGVHARVSQFYSSIRRNLTGSGGLTVRQWLSTQSYEAQRDFGLRAIENVSKGLWQ</sequence>
<name>H8MTG8_CORCM</name>
<dbReference type="HOGENOM" id="CLU_041667_0_0_7"/>
<dbReference type="RefSeq" id="WP_014392932.1">
    <property type="nucleotide sequence ID" value="NC_017030.1"/>
</dbReference>
<dbReference type="EMBL" id="CP003389">
    <property type="protein sequence ID" value="AFE03255.1"/>
    <property type="molecule type" value="Genomic_DNA"/>
</dbReference>
<evidence type="ECO:0000313" key="1">
    <source>
        <dbReference type="EMBL" id="AFE03255.1"/>
    </source>
</evidence>
<evidence type="ECO:0000313" key="2">
    <source>
        <dbReference type="Proteomes" id="UP000007587"/>
    </source>
</evidence>
<keyword evidence="2" id="KW-1185">Reference proteome</keyword>
<dbReference type="OrthoDB" id="5487210at2"/>
<dbReference type="eggNOG" id="COG4223">
    <property type="taxonomic scope" value="Bacteria"/>
</dbReference>
<proteinExistence type="predicted"/>
<dbReference type="Proteomes" id="UP000007587">
    <property type="component" value="Chromosome"/>
</dbReference>
<dbReference type="InParanoid" id="H8MTG8"/>
<organism evidence="1 2">
    <name type="scientific">Corallococcus coralloides (strain ATCC 25202 / DSM 2259 / NBRC 100086 / M2)</name>
    <name type="common">Myxococcus coralloides</name>
    <dbReference type="NCBI Taxonomy" id="1144275"/>
    <lineage>
        <taxon>Bacteria</taxon>
        <taxon>Pseudomonadati</taxon>
        <taxon>Myxococcota</taxon>
        <taxon>Myxococcia</taxon>
        <taxon>Myxococcales</taxon>
        <taxon>Cystobacterineae</taxon>
        <taxon>Myxococcaceae</taxon>
        <taxon>Corallococcus</taxon>
    </lineage>
</organism>
<reference evidence="2" key="2">
    <citation type="submission" date="2012-03" db="EMBL/GenBank/DDBJ databases">
        <title>Genome sequence of the fruiting myxobacterium Corallococcus coralloides DSM 2259.</title>
        <authorList>
            <person name="Huntley S."/>
            <person name="Zhang Y."/>
            <person name="Treuner-Lange A."/>
            <person name="Sensen C.W."/>
            <person name="Sogaard-Andersen L."/>
        </authorList>
    </citation>
    <scope>NUCLEOTIDE SEQUENCE [LARGE SCALE GENOMIC DNA]</scope>
    <source>
        <strain evidence="2">ATCC 25202 / DSM 2259 / NBRC 100086 / M2</strain>
    </source>
</reference>
<dbReference type="AlphaFoldDB" id="H8MTG8"/>
<evidence type="ECO:0008006" key="3">
    <source>
        <dbReference type="Google" id="ProtNLM"/>
    </source>
</evidence>
<reference evidence="1 2" key="1">
    <citation type="journal article" date="2012" name="J. Bacteriol.">
        <title>Complete Genome Sequence of the Fruiting Myxobacterium Corallococcus coralloides DSM 2259.</title>
        <authorList>
            <person name="Huntley S."/>
            <person name="Zhang Y."/>
            <person name="Treuner-Lange A."/>
            <person name="Kneip S."/>
            <person name="Sensen C.W."/>
            <person name="Sogaard-Andersen L."/>
        </authorList>
    </citation>
    <scope>NUCLEOTIDE SEQUENCE [LARGE SCALE GENOMIC DNA]</scope>
    <source>
        <strain evidence="2">ATCC 25202 / DSM 2259 / NBRC 100086 / M2</strain>
    </source>
</reference>
<accession>H8MTG8</accession>
<protein>
    <recommendedName>
        <fullName evidence="3">Lipoprotein</fullName>
    </recommendedName>
</protein>
<dbReference type="STRING" id="1144275.COCOR_00074"/>